<feature type="binding site" evidence="7">
    <location>
        <begin position="89"/>
        <end position="91"/>
    </location>
    <ligand>
        <name>5-amino-6-(D-ribitylamino)uracil</name>
        <dbReference type="ChEBI" id="CHEBI:15934"/>
    </ligand>
</feature>
<feature type="binding site" evidence="7">
    <location>
        <position position="122"/>
    </location>
    <ligand>
        <name>5-amino-6-(D-ribitylamino)uracil</name>
        <dbReference type="ChEBI" id="CHEBI:15934"/>
    </ligand>
</feature>
<sequence length="164" mass="16830">MASPRPPRASETHATPLNGARVLIVEARFYDDIADELLNGATAAIAASGASAEVISMPGALEIPTAAAIALDAAAAAGAPYDAVVALGCVVRGETYHFEIVAGESSRALMDLAVARKIPLGNGILTVETDEQAWVRARVSEGNKGGDAAEAALALLRLKRRVEA</sequence>
<dbReference type="PANTHER" id="PTHR21058">
    <property type="entry name" value="6,7-DIMETHYL-8-RIBITYLLUMAZINE SYNTHASE DMRL SYNTHASE LUMAZINE SYNTHASE"/>
    <property type="match status" value="1"/>
</dbReference>
<dbReference type="RefSeq" id="WP_013166465.1">
    <property type="nucleotide sequence ID" value="NC_014217.1"/>
</dbReference>
<dbReference type="EC" id="2.5.1.78" evidence="3 7"/>
<dbReference type="HAMAP" id="MF_00178">
    <property type="entry name" value="Lumazine_synth"/>
    <property type="match status" value="1"/>
</dbReference>
<keyword evidence="5 7" id="KW-0808">Transferase</keyword>
<evidence type="ECO:0000256" key="7">
    <source>
        <dbReference type="HAMAP-Rule" id="MF_00178"/>
    </source>
</evidence>
<comment type="catalytic activity">
    <reaction evidence="6 7">
        <text>(2S)-2-hydroxy-3-oxobutyl phosphate + 5-amino-6-(D-ribitylamino)uracil = 6,7-dimethyl-8-(1-D-ribityl)lumazine + phosphate + 2 H2O + H(+)</text>
        <dbReference type="Rhea" id="RHEA:26152"/>
        <dbReference type="ChEBI" id="CHEBI:15377"/>
        <dbReference type="ChEBI" id="CHEBI:15378"/>
        <dbReference type="ChEBI" id="CHEBI:15934"/>
        <dbReference type="ChEBI" id="CHEBI:43474"/>
        <dbReference type="ChEBI" id="CHEBI:58201"/>
        <dbReference type="ChEBI" id="CHEBI:58830"/>
        <dbReference type="EC" id="2.5.1.78"/>
    </reaction>
</comment>
<evidence type="ECO:0000256" key="5">
    <source>
        <dbReference type="ARBA" id="ARBA00022679"/>
    </source>
</evidence>
<comment type="pathway">
    <text evidence="1 7">Cofactor biosynthesis; riboflavin biosynthesis; riboflavin from 2-hydroxy-3-oxobutyl phosphate and 5-amino-6-(D-ribitylamino)uracil: step 1/2.</text>
</comment>
<protein>
    <recommendedName>
        <fullName evidence="3 7">6,7-dimethyl-8-ribityllumazine synthase</fullName>
        <shortName evidence="7">DMRL synthase</shortName>
        <shortName evidence="7">LS</shortName>
        <shortName evidence="7">Lumazine synthase</shortName>
        <ecNumber evidence="3 7">2.5.1.78</ecNumber>
    </recommendedName>
</protein>
<accession>D7AAF8</accession>
<keyword evidence="4 7" id="KW-0686">Riboflavin biosynthesis</keyword>
<evidence type="ECO:0000313" key="8">
    <source>
        <dbReference type="EMBL" id="ADH88961.1"/>
    </source>
</evidence>
<dbReference type="OrthoDB" id="9809709at2"/>
<comment type="function">
    <text evidence="7">Catalyzes the formation of 6,7-dimethyl-8-ribityllumazine by condensation of 5-amino-6-(D-ribitylamino)uracil with 3,4-dihydroxy-2-butanone 4-phosphate. This is the penultimate step in the biosynthesis of riboflavin.</text>
</comment>
<dbReference type="GO" id="GO:0009231">
    <property type="term" value="P:riboflavin biosynthetic process"/>
    <property type="evidence" value="ECO:0007669"/>
    <property type="project" value="UniProtKB-UniRule"/>
</dbReference>
<evidence type="ECO:0000313" key="9">
    <source>
        <dbReference type="Proteomes" id="UP000006633"/>
    </source>
</evidence>
<evidence type="ECO:0000256" key="4">
    <source>
        <dbReference type="ARBA" id="ARBA00022619"/>
    </source>
</evidence>
<dbReference type="eggNOG" id="COG0054">
    <property type="taxonomic scope" value="Bacteria"/>
</dbReference>
<dbReference type="NCBIfam" id="TIGR00114">
    <property type="entry name" value="lumazine-synth"/>
    <property type="match status" value="1"/>
</dbReference>
<dbReference type="Gene3D" id="3.40.50.960">
    <property type="entry name" value="Lumazine/riboflavin synthase"/>
    <property type="match status" value="1"/>
</dbReference>
<comment type="similarity">
    <text evidence="2 7">Belongs to the DMRL synthase family.</text>
</comment>
<gene>
    <name evidence="7" type="primary">ribH</name>
    <name evidence="8" type="ordered locus">Snov_1656</name>
</gene>
<organism evidence="8 9">
    <name type="scientific">Ancylobacter novellus (strain ATCC 8093 / DSM 506 / JCM 20403 / CCM 1077 / IAM 12100 / NBRC 12443 / NCIMB 10456)</name>
    <name type="common">Starkeya novella</name>
    <dbReference type="NCBI Taxonomy" id="639283"/>
    <lineage>
        <taxon>Bacteria</taxon>
        <taxon>Pseudomonadati</taxon>
        <taxon>Pseudomonadota</taxon>
        <taxon>Alphaproteobacteria</taxon>
        <taxon>Hyphomicrobiales</taxon>
        <taxon>Xanthobacteraceae</taxon>
        <taxon>Ancylobacter</taxon>
    </lineage>
</organism>
<keyword evidence="9" id="KW-1185">Reference proteome</keyword>
<dbReference type="EMBL" id="CP002026">
    <property type="protein sequence ID" value="ADH88961.1"/>
    <property type="molecule type" value="Genomic_DNA"/>
</dbReference>
<evidence type="ECO:0000256" key="6">
    <source>
        <dbReference type="ARBA" id="ARBA00048785"/>
    </source>
</evidence>
<feature type="binding site" evidence="7">
    <location>
        <begin position="94"/>
        <end position="95"/>
    </location>
    <ligand>
        <name>(2S)-2-hydroxy-3-oxobutyl phosphate</name>
        <dbReference type="ChEBI" id="CHEBI:58830"/>
    </ligand>
</feature>
<dbReference type="GO" id="GO:0005829">
    <property type="term" value="C:cytosol"/>
    <property type="evidence" value="ECO:0007669"/>
    <property type="project" value="TreeGrafter"/>
</dbReference>
<dbReference type="PANTHER" id="PTHR21058:SF0">
    <property type="entry name" value="6,7-DIMETHYL-8-RIBITYLLUMAZINE SYNTHASE"/>
    <property type="match status" value="1"/>
</dbReference>
<dbReference type="Pfam" id="PF00885">
    <property type="entry name" value="DMRL_synthase"/>
    <property type="match status" value="1"/>
</dbReference>
<dbReference type="AlphaFoldDB" id="D7AAF8"/>
<reference evidence="8 9" key="1">
    <citation type="journal article" date="2012" name="Stand. Genomic Sci.">
        <title>Complete genome sequence of the facultatively chemolithoautotrophic and methylotrophic alpha Proteobacterium Starkeya novella type strain (ATCC 8093(T)).</title>
        <authorList>
            <person name="Kappler U."/>
            <person name="Davenport K."/>
            <person name="Beatson S."/>
            <person name="Lucas S."/>
            <person name="Lapidus A."/>
            <person name="Copeland A."/>
            <person name="Berry K.W."/>
            <person name="Glavina Del Rio T."/>
            <person name="Hammon N."/>
            <person name="Dalin E."/>
            <person name="Tice H."/>
            <person name="Pitluck S."/>
            <person name="Richardson P."/>
            <person name="Bruce D."/>
            <person name="Goodwin L.A."/>
            <person name="Han C."/>
            <person name="Tapia R."/>
            <person name="Detter J.C."/>
            <person name="Chang Y.J."/>
            <person name="Jeffries C.D."/>
            <person name="Land M."/>
            <person name="Hauser L."/>
            <person name="Kyrpides N.C."/>
            <person name="Goker M."/>
            <person name="Ivanova N."/>
            <person name="Klenk H.P."/>
            <person name="Woyke T."/>
        </authorList>
    </citation>
    <scope>NUCLEOTIDE SEQUENCE [LARGE SCALE GENOMIC DNA]</scope>
    <source>
        <strain evidence="9">ATCC 8093 / DSM 506 / JCM 20403 / CCM 1077 / IAM 12100 / NBRC 12443 / NCIMB 10456</strain>
    </source>
</reference>
<evidence type="ECO:0000256" key="2">
    <source>
        <dbReference type="ARBA" id="ARBA00007424"/>
    </source>
</evidence>
<dbReference type="GO" id="GO:0009349">
    <property type="term" value="C:riboflavin synthase complex"/>
    <property type="evidence" value="ECO:0007669"/>
    <property type="project" value="UniProtKB-UniRule"/>
</dbReference>
<dbReference type="KEGG" id="sno:Snov_1656"/>
<feature type="binding site" evidence="7">
    <location>
        <begin position="60"/>
        <end position="62"/>
    </location>
    <ligand>
        <name>5-amino-6-(D-ribitylamino)uracil</name>
        <dbReference type="ChEBI" id="CHEBI:15934"/>
    </ligand>
</feature>
<dbReference type="CDD" id="cd09209">
    <property type="entry name" value="Lumazine_synthase-I"/>
    <property type="match status" value="1"/>
</dbReference>
<dbReference type="Proteomes" id="UP000006633">
    <property type="component" value="Chromosome"/>
</dbReference>
<evidence type="ECO:0000256" key="3">
    <source>
        <dbReference type="ARBA" id="ARBA00012664"/>
    </source>
</evidence>
<dbReference type="STRING" id="639283.Snov_1656"/>
<dbReference type="GO" id="GO:0000906">
    <property type="term" value="F:6,7-dimethyl-8-ribityllumazine synthase activity"/>
    <property type="evidence" value="ECO:0007669"/>
    <property type="project" value="UniProtKB-UniRule"/>
</dbReference>
<name>D7AAF8_ANCN5</name>
<evidence type="ECO:0000256" key="1">
    <source>
        <dbReference type="ARBA" id="ARBA00004917"/>
    </source>
</evidence>
<feature type="binding site" evidence="7">
    <location>
        <position position="136"/>
    </location>
    <ligand>
        <name>(2S)-2-hydroxy-3-oxobutyl phosphate</name>
        <dbReference type="ChEBI" id="CHEBI:58830"/>
    </ligand>
</feature>
<dbReference type="InterPro" id="IPR034964">
    <property type="entry name" value="LS"/>
</dbReference>
<dbReference type="HOGENOM" id="CLU_089358_1_2_5"/>
<proteinExistence type="inferred from homology"/>
<feature type="active site" description="Proton donor" evidence="7">
    <location>
        <position position="97"/>
    </location>
</feature>
<dbReference type="SUPFAM" id="SSF52121">
    <property type="entry name" value="Lumazine synthase"/>
    <property type="match status" value="1"/>
</dbReference>
<feature type="binding site" evidence="7">
    <location>
        <position position="29"/>
    </location>
    <ligand>
        <name>5-amino-6-(D-ribitylamino)uracil</name>
        <dbReference type="ChEBI" id="CHEBI:15934"/>
    </ligand>
</feature>
<dbReference type="InterPro" id="IPR036467">
    <property type="entry name" value="LS/RS_sf"/>
</dbReference>
<dbReference type="InterPro" id="IPR002180">
    <property type="entry name" value="LS/RS"/>
</dbReference>
<dbReference type="UniPathway" id="UPA00275">
    <property type="reaction ID" value="UER00404"/>
</dbReference>